<dbReference type="EMBL" id="JAPWTK010000362">
    <property type="protein sequence ID" value="KAJ8941564.1"/>
    <property type="molecule type" value="Genomic_DNA"/>
</dbReference>
<evidence type="ECO:0000313" key="7">
    <source>
        <dbReference type="EMBL" id="KAJ8941564.1"/>
    </source>
</evidence>
<dbReference type="GO" id="GO:0030490">
    <property type="term" value="P:maturation of SSU-rRNA"/>
    <property type="evidence" value="ECO:0007669"/>
    <property type="project" value="TreeGrafter"/>
</dbReference>
<proteinExistence type="inferred from homology"/>
<comment type="similarity">
    <text evidence="2">Belongs to the NOP14 family.</text>
</comment>
<dbReference type="InterPro" id="IPR007276">
    <property type="entry name" value="Nop14"/>
</dbReference>
<evidence type="ECO:0000256" key="3">
    <source>
        <dbReference type="ARBA" id="ARBA00022517"/>
    </source>
</evidence>
<protein>
    <submittedName>
        <fullName evidence="7">Uncharacterized protein</fullName>
    </submittedName>
</protein>
<comment type="caution">
    <text evidence="7">The sequence shown here is derived from an EMBL/GenBank/DDBJ whole genome shotgun (WGS) entry which is preliminary data.</text>
</comment>
<evidence type="ECO:0000256" key="2">
    <source>
        <dbReference type="ARBA" id="ARBA00007466"/>
    </source>
</evidence>
<dbReference type="GO" id="GO:0032040">
    <property type="term" value="C:small-subunit processome"/>
    <property type="evidence" value="ECO:0007669"/>
    <property type="project" value="InterPro"/>
</dbReference>
<gene>
    <name evidence="7" type="ORF">NQ318_011523</name>
</gene>
<keyword evidence="8" id="KW-1185">Reference proteome</keyword>
<sequence length="68" mass="7764">MSNNRIGEKNRNMTDEDKATARFTAVRLKAHNKKSIFNLADDEILTHRGQTLSEIEKFDDPDLTTKTA</sequence>
<evidence type="ECO:0000256" key="4">
    <source>
        <dbReference type="ARBA" id="ARBA00022552"/>
    </source>
</evidence>
<reference evidence="7" key="1">
    <citation type="journal article" date="2023" name="Insect Mol. Biol.">
        <title>Genome sequencing provides insights into the evolution of gene families encoding plant cell wall-degrading enzymes in longhorned beetles.</title>
        <authorList>
            <person name="Shin N.R."/>
            <person name="Okamura Y."/>
            <person name="Kirsch R."/>
            <person name="Pauchet Y."/>
        </authorList>
    </citation>
    <scope>NUCLEOTIDE SEQUENCE</scope>
    <source>
        <strain evidence="7">AMC_N1</strain>
    </source>
</reference>
<comment type="subcellular location">
    <subcellularLocation>
        <location evidence="1">Nucleus</location>
        <location evidence="1">Nucleolus</location>
    </subcellularLocation>
</comment>
<dbReference type="AlphaFoldDB" id="A0AAV8XSC3"/>
<dbReference type="GO" id="GO:0030692">
    <property type="term" value="C:Noc4p-Nop14p complex"/>
    <property type="evidence" value="ECO:0007669"/>
    <property type="project" value="TreeGrafter"/>
</dbReference>
<dbReference type="PANTHER" id="PTHR23183:SF0">
    <property type="entry name" value="NUCLEOLAR PROTEIN 14"/>
    <property type="match status" value="1"/>
</dbReference>
<name>A0AAV8XSC3_9CUCU</name>
<dbReference type="Proteomes" id="UP001162162">
    <property type="component" value="Unassembled WGS sequence"/>
</dbReference>
<organism evidence="7 8">
    <name type="scientific">Aromia moschata</name>
    <dbReference type="NCBI Taxonomy" id="1265417"/>
    <lineage>
        <taxon>Eukaryota</taxon>
        <taxon>Metazoa</taxon>
        <taxon>Ecdysozoa</taxon>
        <taxon>Arthropoda</taxon>
        <taxon>Hexapoda</taxon>
        <taxon>Insecta</taxon>
        <taxon>Pterygota</taxon>
        <taxon>Neoptera</taxon>
        <taxon>Endopterygota</taxon>
        <taxon>Coleoptera</taxon>
        <taxon>Polyphaga</taxon>
        <taxon>Cucujiformia</taxon>
        <taxon>Chrysomeloidea</taxon>
        <taxon>Cerambycidae</taxon>
        <taxon>Cerambycinae</taxon>
        <taxon>Callichromatini</taxon>
        <taxon>Aromia</taxon>
    </lineage>
</organism>
<keyword evidence="4" id="KW-0698">rRNA processing</keyword>
<evidence type="ECO:0000313" key="8">
    <source>
        <dbReference type="Proteomes" id="UP001162162"/>
    </source>
</evidence>
<evidence type="ECO:0000256" key="1">
    <source>
        <dbReference type="ARBA" id="ARBA00004604"/>
    </source>
</evidence>
<dbReference type="PANTHER" id="PTHR23183">
    <property type="entry name" value="NOP14"/>
    <property type="match status" value="1"/>
</dbReference>
<comment type="function">
    <text evidence="6">Involved in nucleolar processing of pre-18S ribosomal RNA. Has a role in the nuclear export of 40S pre-ribosomal subunit to the cytoplasm.</text>
</comment>
<evidence type="ECO:0000256" key="6">
    <source>
        <dbReference type="ARBA" id="ARBA00024695"/>
    </source>
</evidence>
<evidence type="ECO:0000256" key="5">
    <source>
        <dbReference type="ARBA" id="ARBA00023242"/>
    </source>
</evidence>
<dbReference type="Pfam" id="PF04147">
    <property type="entry name" value="Nop14"/>
    <property type="match status" value="1"/>
</dbReference>
<keyword evidence="5" id="KW-0539">Nucleus</keyword>
<accession>A0AAV8XSC3</accession>
<keyword evidence="3" id="KW-0690">Ribosome biogenesis</keyword>